<dbReference type="PANTHER" id="PTHR22600:SF57">
    <property type="entry name" value="BETA-N-ACETYLHEXOSAMINIDASE"/>
    <property type="match status" value="1"/>
</dbReference>
<comment type="similarity">
    <text evidence="2">Belongs to the glycosyl hydrolase 20 family.</text>
</comment>
<dbReference type="GO" id="GO:0030203">
    <property type="term" value="P:glycosaminoglycan metabolic process"/>
    <property type="evidence" value="ECO:0007669"/>
    <property type="project" value="TreeGrafter"/>
</dbReference>
<dbReference type="EMBL" id="QSUL01000009">
    <property type="protein sequence ID" value="RGN34155.1"/>
    <property type="molecule type" value="Genomic_DNA"/>
</dbReference>
<dbReference type="Proteomes" id="UP000260983">
    <property type="component" value="Unassembled WGS sequence"/>
</dbReference>
<sequence length="821" mass="93639">MKRILSICLLMVIVVFNLSAVDIVPLPYKVKTTNKKFSLETGVDYEKLLMERNASIKSFQMGIRGGELDGFFQKLGFFKEELGDEGYELHIDNNQVVLAANTPQGLFYGKQSLIQLIRGAKNNKLQGLHIIDKPAVKFRGVMDDISRGPVPTLEYMKYQIRRLAELKINTLTYYTEHVVRTEKHPEFAPPGGALSIAEWKELSEYAKEYYIELIPNFQSLGHAEKVLLSPKFQNIAESNTMYALTKPETLEFMRDIYTEMSPAFESKFFHVNCDETFDIGRGPSAEKVKELGAGRVYTDYMNQLSAILKDNGKCMMMWGDIVLQYPEVLDILAKGTVMMTWEYSDYDSYSKWIDPFVEKGFDFIVCPGVLNSSRISPNYKMAIPNLQKFIKQGVEKGAMGVLNTVWDEGSLQTFDRDWYGVAYGAEHSWNPNEKELSDFDARLSKAIYQSEGRELFAAIHKLTEMSEIGALDNMSELVFWKTMIPERGKYIQYSLADWEDVFEACLEIDSILSKPTAKNYIREYKAFGMVTAEYKYLAKAKLKLTEAASLYAEAIEFQCQNKTKAKALLDKALTNIAECRNDLAKVQKDYDAIWKKENREYWNNFEMESFNRLLADYDDIITSFNTSVGYFEQGLPLIAPADIRLDIRELKGSYFTYWLISPAFNLENGVTFDTDLLKGMGGESTAAPFPGFSFFNEKGESIKWMKYSSSLSDRVSLDTPLDAKGKVLSYAYCTLESLKEQTVIASFGFTGKLEIVCNGVSVFKRQGSETMITDEYQCKLNLKAGKNKILLKLGRATNNWEFSFRIADVKVSSRKNKYQID</sequence>
<feature type="active site" description="Proton donor" evidence="6">
    <location>
        <position position="275"/>
    </location>
</feature>
<organism evidence="9 10">
    <name type="scientific">Bacteroides oleiciplenus</name>
    <dbReference type="NCBI Taxonomy" id="626931"/>
    <lineage>
        <taxon>Bacteria</taxon>
        <taxon>Pseudomonadati</taxon>
        <taxon>Bacteroidota</taxon>
        <taxon>Bacteroidia</taxon>
        <taxon>Bacteroidales</taxon>
        <taxon>Bacteroidaceae</taxon>
        <taxon>Bacteroides</taxon>
    </lineage>
</organism>
<evidence type="ECO:0000259" key="8">
    <source>
        <dbReference type="Pfam" id="PF02838"/>
    </source>
</evidence>
<accession>A0A3E5B9Z3</accession>
<dbReference type="PANTHER" id="PTHR22600">
    <property type="entry name" value="BETA-HEXOSAMINIDASE"/>
    <property type="match status" value="1"/>
</dbReference>
<protein>
    <recommendedName>
        <fullName evidence="3">beta-N-acetylhexosaminidase</fullName>
        <ecNumber evidence="3">3.2.1.52</ecNumber>
    </recommendedName>
</protein>
<feature type="domain" description="Beta-hexosaminidase bacterial type N-terminal" evidence="8">
    <location>
        <begin position="23"/>
        <end position="132"/>
    </location>
</feature>
<keyword evidence="4" id="KW-0378">Hydrolase</keyword>
<dbReference type="Pfam" id="PF02838">
    <property type="entry name" value="Glyco_hydro_20b"/>
    <property type="match status" value="1"/>
</dbReference>
<evidence type="ECO:0000259" key="7">
    <source>
        <dbReference type="Pfam" id="PF00728"/>
    </source>
</evidence>
<dbReference type="SUPFAM" id="SSF55545">
    <property type="entry name" value="beta-N-acetylhexosaminidase-like domain"/>
    <property type="match status" value="1"/>
</dbReference>
<dbReference type="InterPro" id="IPR015883">
    <property type="entry name" value="Glyco_hydro_20_cat"/>
</dbReference>
<dbReference type="SUPFAM" id="SSF51445">
    <property type="entry name" value="(Trans)glycosidases"/>
    <property type="match status" value="1"/>
</dbReference>
<evidence type="ECO:0000256" key="5">
    <source>
        <dbReference type="ARBA" id="ARBA00023295"/>
    </source>
</evidence>
<dbReference type="AlphaFoldDB" id="A0A3E5B9Z3"/>
<dbReference type="InterPro" id="IPR015882">
    <property type="entry name" value="HEX_bac_N"/>
</dbReference>
<evidence type="ECO:0000256" key="1">
    <source>
        <dbReference type="ARBA" id="ARBA00001231"/>
    </source>
</evidence>
<evidence type="ECO:0000256" key="2">
    <source>
        <dbReference type="ARBA" id="ARBA00006285"/>
    </source>
</evidence>
<feature type="domain" description="Glycoside hydrolase family 20 catalytic" evidence="7">
    <location>
        <begin position="137"/>
        <end position="368"/>
    </location>
</feature>
<evidence type="ECO:0000256" key="6">
    <source>
        <dbReference type="PIRSR" id="PIRSR625705-1"/>
    </source>
</evidence>
<proteinExistence type="inferred from homology"/>
<dbReference type="Gene3D" id="3.20.20.80">
    <property type="entry name" value="Glycosidases"/>
    <property type="match status" value="1"/>
</dbReference>
<dbReference type="Pfam" id="PF00728">
    <property type="entry name" value="Glyco_hydro_20"/>
    <property type="match status" value="1"/>
</dbReference>
<evidence type="ECO:0000256" key="4">
    <source>
        <dbReference type="ARBA" id="ARBA00022801"/>
    </source>
</evidence>
<dbReference type="GO" id="GO:0004563">
    <property type="term" value="F:beta-N-acetylhexosaminidase activity"/>
    <property type="evidence" value="ECO:0007669"/>
    <property type="project" value="UniProtKB-EC"/>
</dbReference>
<dbReference type="InterPro" id="IPR017853">
    <property type="entry name" value="GH"/>
</dbReference>
<evidence type="ECO:0000313" key="9">
    <source>
        <dbReference type="EMBL" id="RGN34155.1"/>
    </source>
</evidence>
<keyword evidence="5" id="KW-0326">Glycosidase</keyword>
<dbReference type="PRINTS" id="PR00738">
    <property type="entry name" value="GLHYDRLASE20"/>
</dbReference>
<dbReference type="RefSeq" id="WP_117724597.1">
    <property type="nucleotide sequence ID" value="NZ_CAUGNI010000036.1"/>
</dbReference>
<dbReference type="EC" id="3.2.1.52" evidence="3"/>
<dbReference type="InterPro" id="IPR029018">
    <property type="entry name" value="Hex-like_dom2"/>
</dbReference>
<comment type="catalytic activity">
    <reaction evidence="1">
        <text>Hydrolysis of terminal non-reducing N-acetyl-D-hexosamine residues in N-acetyl-beta-D-hexosaminides.</text>
        <dbReference type="EC" id="3.2.1.52"/>
    </reaction>
</comment>
<dbReference type="InterPro" id="IPR025705">
    <property type="entry name" value="Beta_hexosaminidase_sua/sub"/>
</dbReference>
<reference evidence="9 10" key="1">
    <citation type="submission" date="2018-08" db="EMBL/GenBank/DDBJ databases">
        <title>A genome reference for cultivated species of the human gut microbiota.</title>
        <authorList>
            <person name="Zou Y."/>
            <person name="Xue W."/>
            <person name="Luo G."/>
        </authorList>
    </citation>
    <scope>NUCLEOTIDE SEQUENCE [LARGE SCALE GENOMIC DNA]</scope>
    <source>
        <strain evidence="9 10">OM05-15BH</strain>
    </source>
</reference>
<dbReference type="GO" id="GO:0005975">
    <property type="term" value="P:carbohydrate metabolic process"/>
    <property type="evidence" value="ECO:0007669"/>
    <property type="project" value="InterPro"/>
</dbReference>
<evidence type="ECO:0000256" key="3">
    <source>
        <dbReference type="ARBA" id="ARBA00012663"/>
    </source>
</evidence>
<gene>
    <name evidence="9" type="ORF">DXB65_13705</name>
</gene>
<dbReference type="GO" id="GO:0016020">
    <property type="term" value="C:membrane"/>
    <property type="evidence" value="ECO:0007669"/>
    <property type="project" value="TreeGrafter"/>
</dbReference>
<name>A0A3E5B9Z3_9BACE</name>
<comment type="caution">
    <text evidence="9">The sequence shown here is derived from an EMBL/GenBank/DDBJ whole genome shotgun (WGS) entry which is preliminary data.</text>
</comment>
<dbReference type="Gene3D" id="3.30.379.10">
    <property type="entry name" value="Chitobiase/beta-hexosaminidase domain 2-like"/>
    <property type="match status" value="1"/>
</dbReference>
<evidence type="ECO:0000313" key="10">
    <source>
        <dbReference type="Proteomes" id="UP000260983"/>
    </source>
</evidence>